<dbReference type="Gene3D" id="3.40.50.150">
    <property type="entry name" value="Vaccinia Virus protein VP39"/>
    <property type="match status" value="1"/>
</dbReference>
<evidence type="ECO:0000313" key="2">
    <source>
        <dbReference type="Proteomes" id="UP000186218"/>
    </source>
</evidence>
<dbReference type="RefSeq" id="WP_076475580.1">
    <property type="nucleotide sequence ID" value="NZ_FTNT01000001.1"/>
</dbReference>
<dbReference type="EMBL" id="FTNT01000001">
    <property type="protein sequence ID" value="SIR62364.1"/>
    <property type="molecule type" value="Genomic_DNA"/>
</dbReference>
<keyword evidence="2" id="KW-1185">Reference proteome</keyword>
<gene>
    <name evidence="1" type="ORF">SAMN05445060_0103</name>
</gene>
<dbReference type="Proteomes" id="UP000186218">
    <property type="component" value="Unassembled WGS sequence"/>
</dbReference>
<sequence length="215" mass="23402">MFDSTFSTTARQTECWLHTADGGRTLLPVQRWLGTSQSLADTGFDRLVIDWCDGPTVDLGCGPGRLVRGLADHDICALGVDQSPVAVAMTRAGGGVALQRNVFDRLPGEGHWQHVLLIDGNIGIGGDPVRMLRRAARLADVEGSVIVEIDARERRLWRGAVRVETVTALGEWFPWARVGVGYVDELAAAVGLRVRAMERSAGRVLVEYVRQSTPD</sequence>
<reference evidence="1 2" key="1">
    <citation type="submission" date="2017-01" db="EMBL/GenBank/DDBJ databases">
        <authorList>
            <person name="Mah S.A."/>
            <person name="Swanson W.J."/>
            <person name="Moy G.W."/>
            <person name="Vacquier V.D."/>
        </authorList>
    </citation>
    <scope>NUCLEOTIDE SEQUENCE [LARGE SCALE GENOMIC DNA]</scope>
    <source>
        <strain evidence="1 2">CPCC 203464</strain>
    </source>
</reference>
<proteinExistence type="predicted"/>
<evidence type="ECO:0008006" key="3">
    <source>
        <dbReference type="Google" id="ProtNLM"/>
    </source>
</evidence>
<dbReference type="SUPFAM" id="SSF53335">
    <property type="entry name" value="S-adenosyl-L-methionine-dependent methyltransferases"/>
    <property type="match status" value="1"/>
</dbReference>
<organism evidence="1 2">
    <name type="scientific">Williamsia sterculiae</name>
    <dbReference type="NCBI Taxonomy" id="1344003"/>
    <lineage>
        <taxon>Bacteria</taxon>
        <taxon>Bacillati</taxon>
        <taxon>Actinomycetota</taxon>
        <taxon>Actinomycetes</taxon>
        <taxon>Mycobacteriales</taxon>
        <taxon>Nocardiaceae</taxon>
        <taxon>Williamsia</taxon>
    </lineage>
</organism>
<protein>
    <recommendedName>
        <fullName evidence="3">Methyltransferase domain-containing protein</fullName>
    </recommendedName>
</protein>
<dbReference type="AlphaFoldDB" id="A0A1N7CFZ6"/>
<evidence type="ECO:0000313" key="1">
    <source>
        <dbReference type="EMBL" id="SIR62364.1"/>
    </source>
</evidence>
<accession>A0A1N7CFZ6</accession>
<dbReference type="InterPro" id="IPR029063">
    <property type="entry name" value="SAM-dependent_MTases_sf"/>
</dbReference>
<dbReference type="STRING" id="1344003.SAMN05445060_0103"/>
<dbReference type="CDD" id="cd02440">
    <property type="entry name" value="AdoMet_MTases"/>
    <property type="match status" value="1"/>
</dbReference>
<name>A0A1N7CFZ6_9NOCA</name>